<gene>
    <name evidence="2" type="ORF">BD311DRAFT_405083</name>
</gene>
<name>A0A4Q9MLU9_9APHY</name>
<proteinExistence type="predicted"/>
<feature type="compositionally biased region" description="Basic and acidic residues" evidence="1">
    <location>
        <begin position="110"/>
        <end position="122"/>
    </location>
</feature>
<evidence type="ECO:0000256" key="1">
    <source>
        <dbReference type="SAM" id="MobiDB-lite"/>
    </source>
</evidence>
<evidence type="ECO:0000313" key="2">
    <source>
        <dbReference type="EMBL" id="TBU27091.1"/>
    </source>
</evidence>
<organism evidence="2">
    <name type="scientific">Dichomitus squalens</name>
    <dbReference type="NCBI Taxonomy" id="114155"/>
    <lineage>
        <taxon>Eukaryota</taxon>
        <taxon>Fungi</taxon>
        <taxon>Dikarya</taxon>
        <taxon>Basidiomycota</taxon>
        <taxon>Agaricomycotina</taxon>
        <taxon>Agaricomycetes</taxon>
        <taxon>Polyporales</taxon>
        <taxon>Polyporaceae</taxon>
        <taxon>Dichomitus</taxon>
    </lineage>
</organism>
<protein>
    <submittedName>
        <fullName evidence="2">Uncharacterized protein</fullName>
    </submittedName>
</protein>
<reference evidence="2" key="1">
    <citation type="submission" date="2019-01" db="EMBL/GenBank/DDBJ databases">
        <title>Draft genome sequences of three monokaryotic isolates of the white-rot basidiomycete fungus Dichomitus squalens.</title>
        <authorList>
            <consortium name="DOE Joint Genome Institute"/>
            <person name="Lopez S.C."/>
            <person name="Andreopoulos B."/>
            <person name="Pangilinan J."/>
            <person name="Lipzen A."/>
            <person name="Riley R."/>
            <person name="Ahrendt S."/>
            <person name="Ng V."/>
            <person name="Barry K."/>
            <person name="Daum C."/>
            <person name="Grigoriev I.V."/>
            <person name="Hilden K.S."/>
            <person name="Makela M.R."/>
            <person name="de Vries R.P."/>
        </authorList>
    </citation>
    <scope>NUCLEOTIDE SEQUENCE [LARGE SCALE GENOMIC DNA]</scope>
    <source>
        <strain evidence="2">OM18370.1</strain>
    </source>
</reference>
<sequence>MYARTPLSMHCYGCSRSLQVVRESCRASRLGFRRARLHLREDLALEELLSLFSFSHPTIFGKPNGRPRDIPTFAGEHLAHDCSSVSRSRLLRLSGPPDTEKLASPSCSDADEHTGGHRECRTTQRRRHRSSSPRYESKALTYCIRVAVLGRARELR</sequence>
<feature type="region of interest" description="Disordered" evidence="1">
    <location>
        <begin position="94"/>
        <end position="133"/>
    </location>
</feature>
<accession>A0A4Q9MLU9</accession>
<dbReference type="EMBL" id="ML143436">
    <property type="protein sequence ID" value="TBU27091.1"/>
    <property type="molecule type" value="Genomic_DNA"/>
</dbReference>
<dbReference type="AlphaFoldDB" id="A0A4Q9MLU9"/>
<dbReference type="Proteomes" id="UP000292957">
    <property type="component" value="Unassembled WGS sequence"/>
</dbReference>